<protein>
    <submittedName>
        <fullName evidence="2">Uncharacterized protein</fullName>
    </submittedName>
</protein>
<feature type="region of interest" description="Disordered" evidence="1">
    <location>
        <begin position="1"/>
        <end position="48"/>
    </location>
</feature>
<dbReference type="AlphaFoldDB" id="A0AAV2RJU1"/>
<evidence type="ECO:0000256" key="1">
    <source>
        <dbReference type="SAM" id="MobiDB-lite"/>
    </source>
</evidence>
<accession>A0AAV2RJU1</accession>
<feature type="compositionally biased region" description="Low complexity" evidence="1">
    <location>
        <begin position="37"/>
        <end position="48"/>
    </location>
</feature>
<gene>
    <name evidence="2" type="ORF">MNOR_LOCUS25231</name>
</gene>
<dbReference type="EMBL" id="CAXKWB010023840">
    <property type="protein sequence ID" value="CAL4125586.1"/>
    <property type="molecule type" value="Genomic_DNA"/>
</dbReference>
<dbReference type="Proteomes" id="UP001497623">
    <property type="component" value="Unassembled WGS sequence"/>
</dbReference>
<evidence type="ECO:0000313" key="3">
    <source>
        <dbReference type="Proteomes" id="UP001497623"/>
    </source>
</evidence>
<sequence>MLASMAARGGRHCAGSSPPPSTVTSSCDHNKPHEQQQQKWQQQQEQHPKQQQTSSSALCCSAGFECQKQPGIESHNGNTCETCIVRNNTKHSDDLNVKPSESVLCTTAACCKELINRELCDACSKDTVYNSFNYWRFSLPDVSAEITGLLHVSGALQHSPDENGNTHSLHDTQDGKRLFQKRLKSEGRRQNLPKLHIESSINLGACCKETLINCGSWDDCKKDTVFNSFNYWRASLPDVSAEIAGLLHISRELQHTSKPLFQKQLKNEIRRHSLPKLHID</sequence>
<feature type="non-terminal residue" evidence="2">
    <location>
        <position position="280"/>
    </location>
</feature>
<keyword evidence="3" id="KW-1185">Reference proteome</keyword>
<proteinExistence type="predicted"/>
<name>A0AAV2RJU1_MEGNR</name>
<evidence type="ECO:0000313" key="2">
    <source>
        <dbReference type="EMBL" id="CAL4125586.1"/>
    </source>
</evidence>
<organism evidence="2 3">
    <name type="scientific">Meganyctiphanes norvegica</name>
    <name type="common">Northern krill</name>
    <name type="synonym">Thysanopoda norvegica</name>
    <dbReference type="NCBI Taxonomy" id="48144"/>
    <lineage>
        <taxon>Eukaryota</taxon>
        <taxon>Metazoa</taxon>
        <taxon>Ecdysozoa</taxon>
        <taxon>Arthropoda</taxon>
        <taxon>Crustacea</taxon>
        <taxon>Multicrustacea</taxon>
        <taxon>Malacostraca</taxon>
        <taxon>Eumalacostraca</taxon>
        <taxon>Eucarida</taxon>
        <taxon>Euphausiacea</taxon>
        <taxon>Euphausiidae</taxon>
        <taxon>Meganyctiphanes</taxon>
    </lineage>
</organism>
<reference evidence="2 3" key="1">
    <citation type="submission" date="2024-05" db="EMBL/GenBank/DDBJ databases">
        <authorList>
            <person name="Wallberg A."/>
        </authorList>
    </citation>
    <scope>NUCLEOTIDE SEQUENCE [LARGE SCALE GENOMIC DNA]</scope>
</reference>
<comment type="caution">
    <text evidence="2">The sequence shown here is derived from an EMBL/GenBank/DDBJ whole genome shotgun (WGS) entry which is preliminary data.</text>
</comment>